<proteinExistence type="predicted"/>
<dbReference type="InterPro" id="IPR010693">
    <property type="entry name" value="Divergent_4Fe-4S_mono-cluster"/>
</dbReference>
<sequence>MANNEAKIKIIKDGPYLVSGNVPLKEKIIVEVGNHYEYHPGRELPQSESYSLCRCGQSKNPPFCDGSHQEVDFDGTEIAEKESYRERAEHIEGEEIDLLDDHRCALARFCHTEKGSTWEMVKESSDQEKKKEAIKSADECPAGRLTVVDKEGEFVEKDYQPQIEILQDGEYGFGAGIYVKGKILIESADGSHYQKRNRLTLCRCGKSRNKPFCDGCHLKYKFKE</sequence>
<dbReference type="InterPro" id="IPR052950">
    <property type="entry name" value="CISD"/>
</dbReference>
<dbReference type="InterPro" id="IPR016548">
    <property type="entry name" value="UCP009180"/>
</dbReference>
<dbReference type="Pfam" id="PF06902">
    <property type="entry name" value="Fer4_19"/>
    <property type="match status" value="1"/>
</dbReference>
<keyword evidence="3" id="KW-0408">Iron</keyword>
<organism evidence="6 7">
    <name type="scientific">Halanaerobium polyolivorans</name>
    <dbReference type="NCBI Taxonomy" id="2886943"/>
    <lineage>
        <taxon>Bacteria</taxon>
        <taxon>Bacillati</taxon>
        <taxon>Bacillota</taxon>
        <taxon>Clostridia</taxon>
        <taxon>Halanaerobiales</taxon>
        <taxon>Halanaerobiaceae</taxon>
        <taxon>Halanaerobium</taxon>
    </lineage>
</organism>
<evidence type="ECO:0000256" key="4">
    <source>
        <dbReference type="ARBA" id="ARBA00023014"/>
    </source>
</evidence>
<evidence type="ECO:0000256" key="3">
    <source>
        <dbReference type="ARBA" id="ARBA00023004"/>
    </source>
</evidence>
<evidence type="ECO:0000313" key="6">
    <source>
        <dbReference type="EMBL" id="MCC3145288.1"/>
    </source>
</evidence>
<protein>
    <submittedName>
        <fullName evidence="6">CDGSH iron-sulfur domain-containing protein</fullName>
    </submittedName>
</protein>
<comment type="caution">
    <text evidence="6">The sequence shown here is derived from an EMBL/GenBank/DDBJ whole genome shotgun (WGS) entry which is preliminary data.</text>
</comment>
<dbReference type="PANTHER" id="PTHR46491">
    <property type="entry name" value="CDGSH IRON SULFUR DOMAIN PROTEIN HOMOLOG"/>
    <property type="match status" value="1"/>
</dbReference>
<keyword evidence="2" id="KW-0479">Metal-binding</keyword>
<dbReference type="RefSeq" id="WP_229345902.1">
    <property type="nucleotide sequence ID" value="NZ_JAJFAT010000010.1"/>
</dbReference>
<dbReference type="AlphaFoldDB" id="A0AAW4X0G4"/>
<feature type="domain" description="Iron-binding zinc finger CDGSH type" evidence="5">
    <location>
        <begin position="37"/>
        <end position="74"/>
    </location>
</feature>
<dbReference type="EMBL" id="JAJFAT010000010">
    <property type="protein sequence ID" value="MCC3145288.1"/>
    <property type="molecule type" value="Genomic_DNA"/>
</dbReference>
<feature type="domain" description="Iron-binding zinc finger CDGSH type" evidence="5">
    <location>
        <begin position="186"/>
        <end position="223"/>
    </location>
</feature>
<dbReference type="PIRSF" id="PIRSF009180">
    <property type="entry name" value="UCP009180"/>
    <property type="match status" value="1"/>
</dbReference>
<keyword evidence="1" id="KW-0001">2Fe-2S</keyword>
<keyword evidence="7" id="KW-1185">Reference proteome</keyword>
<dbReference type="GO" id="GO:0051537">
    <property type="term" value="F:2 iron, 2 sulfur cluster binding"/>
    <property type="evidence" value="ECO:0007669"/>
    <property type="project" value="UniProtKB-KW"/>
</dbReference>
<keyword evidence="4" id="KW-0411">Iron-sulfur</keyword>
<dbReference type="PANTHER" id="PTHR46491:SF3">
    <property type="entry name" value="CDGSH IRON-SULFUR DOMAIN-CONTAINING PROTEIN 3, MITOCHONDRIAL"/>
    <property type="match status" value="1"/>
</dbReference>
<gene>
    <name evidence="6" type="ORF">LJ207_08130</name>
</gene>
<evidence type="ECO:0000313" key="7">
    <source>
        <dbReference type="Proteomes" id="UP001199296"/>
    </source>
</evidence>
<evidence type="ECO:0000259" key="5">
    <source>
        <dbReference type="SMART" id="SM00704"/>
    </source>
</evidence>
<dbReference type="SMART" id="SM00704">
    <property type="entry name" value="ZnF_CDGSH"/>
    <property type="match status" value="2"/>
</dbReference>
<dbReference type="Gene3D" id="3.40.5.90">
    <property type="entry name" value="CDGSH iron-sulfur domain, mitoNEET-type"/>
    <property type="match status" value="2"/>
</dbReference>
<dbReference type="InterPro" id="IPR042216">
    <property type="entry name" value="MitoNEET_CISD"/>
</dbReference>
<evidence type="ECO:0000256" key="1">
    <source>
        <dbReference type="ARBA" id="ARBA00022714"/>
    </source>
</evidence>
<dbReference type="InterPro" id="IPR018967">
    <property type="entry name" value="FeS-contain_CDGSH-typ"/>
</dbReference>
<reference evidence="6 7" key="1">
    <citation type="submission" date="2021-10" db="EMBL/GenBank/DDBJ databases">
        <authorList>
            <person name="Grouzdev D.S."/>
            <person name="Pantiukh K.S."/>
            <person name="Krutkina M.S."/>
        </authorList>
    </citation>
    <scope>NUCLEOTIDE SEQUENCE [LARGE SCALE GENOMIC DNA]</scope>
    <source>
        <strain evidence="6 7">Z-7514</strain>
    </source>
</reference>
<accession>A0AAW4X0G4</accession>
<dbReference type="Pfam" id="PF09360">
    <property type="entry name" value="zf-CDGSH"/>
    <property type="match status" value="2"/>
</dbReference>
<dbReference type="GO" id="GO:0046872">
    <property type="term" value="F:metal ion binding"/>
    <property type="evidence" value="ECO:0007669"/>
    <property type="project" value="UniProtKB-KW"/>
</dbReference>
<dbReference type="Proteomes" id="UP001199296">
    <property type="component" value="Unassembled WGS sequence"/>
</dbReference>
<evidence type="ECO:0000256" key="2">
    <source>
        <dbReference type="ARBA" id="ARBA00022723"/>
    </source>
</evidence>
<dbReference type="GO" id="GO:0005737">
    <property type="term" value="C:cytoplasm"/>
    <property type="evidence" value="ECO:0007669"/>
    <property type="project" value="UniProtKB-ARBA"/>
</dbReference>
<name>A0AAW4X0G4_9FIRM</name>